<dbReference type="AlphaFoldDB" id="A0A7W7YE86"/>
<name>A0A7W7YE86_9BACT</name>
<evidence type="ECO:0000313" key="2">
    <source>
        <dbReference type="EMBL" id="MBB5034479.1"/>
    </source>
</evidence>
<keyword evidence="1" id="KW-0732">Signal</keyword>
<dbReference type="Proteomes" id="UP000590740">
    <property type="component" value="Unassembled WGS sequence"/>
</dbReference>
<reference evidence="2 3" key="1">
    <citation type="submission" date="2020-08" db="EMBL/GenBank/DDBJ databases">
        <title>Genomic Encyclopedia of Type Strains, Phase IV (KMG-IV): sequencing the most valuable type-strain genomes for metagenomic binning, comparative biology and taxonomic classification.</title>
        <authorList>
            <person name="Goeker M."/>
        </authorList>
    </citation>
    <scope>NUCLEOTIDE SEQUENCE [LARGE SCALE GENOMIC DNA]</scope>
    <source>
        <strain evidence="2 3">DSM 12252</strain>
    </source>
</reference>
<protein>
    <recommendedName>
        <fullName evidence="4">Lipoprotein</fullName>
    </recommendedName>
</protein>
<feature type="signal peptide" evidence="1">
    <location>
        <begin position="1"/>
        <end position="22"/>
    </location>
</feature>
<keyword evidence="3" id="KW-1185">Reference proteome</keyword>
<accession>A0A7W7YE86</accession>
<evidence type="ECO:0000313" key="3">
    <source>
        <dbReference type="Proteomes" id="UP000590740"/>
    </source>
</evidence>
<comment type="caution">
    <text evidence="2">The sequence shown here is derived from an EMBL/GenBank/DDBJ whole genome shotgun (WGS) entry which is preliminary data.</text>
</comment>
<dbReference type="EMBL" id="JACHIG010000010">
    <property type="protein sequence ID" value="MBB5034479.1"/>
    <property type="molecule type" value="Genomic_DNA"/>
</dbReference>
<dbReference type="PROSITE" id="PS51257">
    <property type="entry name" value="PROKAR_LIPOPROTEIN"/>
    <property type="match status" value="1"/>
</dbReference>
<dbReference type="RefSeq" id="WP_184342336.1">
    <property type="nucleotide sequence ID" value="NZ_JACHIG010000010.1"/>
</dbReference>
<evidence type="ECO:0000256" key="1">
    <source>
        <dbReference type="SAM" id="SignalP"/>
    </source>
</evidence>
<proteinExistence type="predicted"/>
<gene>
    <name evidence="2" type="ORF">HNQ65_004084</name>
</gene>
<feature type="chain" id="PRO_5031439152" description="Lipoprotein" evidence="1">
    <location>
        <begin position="23"/>
        <end position="65"/>
    </location>
</feature>
<sequence length="65" mass="6394">MKTKLLLLLTGILALGALSSCEGPYYGNGYPGYRRGPGCASNLGGYRGGGAGGGFGGSFGGFSGR</sequence>
<organism evidence="2 3">
    <name type="scientific">Prosthecobacter vanneervenii</name>
    <dbReference type="NCBI Taxonomy" id="48466"/>
    <lineage>
        <taxon>Bacteria</taxon>
        <taxon>Pseudomonadati</taxon>
        <taxon>Verrucomicrobiota</taxon>
        <taxon>Verrucomicrobiia</taxon>
        <taxon>Verrucomicrobiales</taxon>
        <taxon>Verrucomicrobiaceae</taxon>
        <taxon>Prosthecobacter</taxon>
    </lineage>
</organism>
<evidence type="ECO:0008006" key="4">
    <source>
        <dbReference type="Google" id="ProtNLM"/>
    </source>
</evidence>